<comment type="caution">
    <text evidence="1">The sequence shown here is derived from an EMBL/GenBank/DDBJ whole genome shotgun (WGS) entry which is preliminary data.</text>
</comment>
<organism evidence="1 2">
    <name type="scientific">Brachionus plicatilis</name>
    <name type="common">Marine rotifer</name>
    <name type="synonym">Brachionus muelleri</name>
    <dbReference type="NCBI Taxonomy" id="10195"/>
    <lineage>
        <taxon>Eukaryota</taxon>
        <taxon>Metazoa</taxon>
        <taxon>Spiralia</taxon>
        <taxon>Gnathifera</taxon>
        <taxon>Rotifera</taxon>
        <taxon>Eurotatoria</taxon>
        <taxon>Monogononta</taxon>
        <taxon>Pseudotrocha</taxon>
        <taxon>Ploima</taxon>
        <taxon>Brachionidae</taxon>
        <taxon>Brachionus</taxon>
    </lineage>
</organism>
<accession>A0A3M7RNY8</accession>
<dbReference type="EMBL" id="REGN01002981">
    <property type="protein sequence ID" value="RNA25077.1"/>
    <property type="molecule type" value="Genomic_DNA"/>
</dbReference>
<name>A0A3M7RNY8_BRAPC</name>
<protein>
    <submittedName>
        <fullName evidence="1">Uncharacterized protein</fullName>
    </submittedName>
</protein>
<gene>
    <name evidence="1" type="ORF">BpHYR1_025751</name>
</gene>
<dbReference type="Proteomes" id="UP000276133">
    <property type="component" value="Unassembled WGS sequence"/>
</dbReference>
<proteinExistence type="predicted"/>
<keyword evidence="2" id="KW-1185">Reference proteome</keyword>
<evidence type="ECO:0000313" key="2">
    <source>
        <dbReference type="Proteomes" id="UP000276133"/>
    </source>
</evidence>
<dbReference type="AlphaFoldDB" id="A0A3M7RNY8"/>
<sequence>MVARTCASAATFQDLGLNRRKAKMPLHLISRHPVINVLATPDECVDLIKSKLLKVFEKVRQKKNVRIRRIRLYYDRHVYAAEFKTSDQVWVRNDVVKRGQCRKFT</sequence>
<reference evidence="1 2" key="1">
    <citation type="journal article" date="2018" name="Sci. Rep.">
        <title>Genomic signatures of local adaptation to the degree of environmental predictability in rotifers.</title>
        <authorList>
            <person name="Franch-Gras L."/>
            <person name="Hahn C."/>
            <person name="Garcia-Roger E.M."/>
            <person name="Carmona M.J."/>
            <person name="Serra M."/>
            <person name="Gomez A."/>
        </authorList>
    </citation>
    <scope>NUCLEOTIDE SEQUENCE [LARGE SCALE GENOMIC DNA]</scope>
    <source>
        <strain evidence="1">HYR1</strain>
    </source>
</reference>
<evidence type="ECO:0000313" key="1">
    <source>
        <dbReference type="EMBL" id="RNA25077.1"/>
    </source>
</evidence>
<dbReference type="OrthoDB" id="8053488at2759"/>